<feature type="compositionally biased region" description="Acidic residues" evidence="8">
    <location>
        <begin position="1122"/>
        <end position="1131"/>
    </location>
</feature>
<dbReference type="Pfam" id="PF20009">
    <property type="entry name" value="GEVED"/>
    <property type="match status" value="5"/>
</dbReference>
<comment type="similarity">
    <text evidence="5">Belongs to the nucleoredoxin family.</text>
</comment>
<evidence type="ECO:0000256" key="8">
    <source>
        <dbReference type="SAM" id="MobiDB-lite"/>
    </source>
</evidence>
<dbReference type="InterPro" id="IPR012336">
    <property type="entry name" value="Thioredoxin-like_fold"/>
</dbReference>
<feature type="domain" description="Thioredoxin" evidence="9">
    <location>
        <begin position="1"/>
        <end position="155"/>
    </location>
</feature>
<evidence type="ECO:0000313" key="10">
    <source>
        <dbReference type="EMBL" id="CAF1940328.1"/>
    </source>
</evidence>
<dbReference type="GO" id="GO:0047134">
    <property type="term" value="F:protein-disulfide reductase [NAD(P)H] activity"/>
    <property type="evidence" value="ECO:0007669"/>
    <property type="project" value="UniProtKB-EC"/>
</dbReference>
<evidence type="ECO:0000256" key="4">
    <source>
        <dbReference type="ARBA" id="ARBA00023027"/>
    </source>
</evidence>
<dbReference type="PANTHER" id="PTHR13871:SF96">
    <property type="entry name" value="THIOREDOXIN DOMAIN-CONTAINING PROTEIN"/>
    <property type="match status" value="1"/>
</dbReference>
<evidence type="ECO:0000256" key="2">
    <source>
        <dbReference type="ARBA" id="ARBA00022737"/>
    </source>
</evidence>
<dbReference type="InterPro" id="IPR052259">
    <property type="entry name" value="Nucleoredoxin-like"/>
</dbReference>
<protein>
    <recommendedName>
        <fullName evidence="1">protein-disulfide reductase</fullName>
        <ecNumber evidence="1">1.8.1.8</ecNumber>
    </recommendedName>
</protein>
<evidence type="ECO:0000256" key="1">
    <source>
        <dbReference type="ARBA" id="ARBA00012612"/>
    </source>
</evidence>
<proteinExistence type="inferred from homology"/>
<comment type="catalytic activity">
    <reaction evidence="7">
        <text>[protein]-dithiol + NADP(+) = [protein]-disulfide + NADPH + H(+)</text>
        <dbReference type="Rhea" id="RHEA:18753"/>
        <dbReference type="Rhea" id="RHEA-COMP:10593"/>
        <dbReference type="Rhea" id="RHEA-COMP:10594"/>
        <dbReference type="ChEBI" id="CHEBI:15378"/>
        <dbReference type="ChEBI" id="CHEBI:29950"/>
        <dbReference type="ChEBI" id="CHEBI:50058"/>
        <dbReference type="ChEBI" id="CHEBI:57783"/>
        <dbReference type="ChEBI" id="CHEBI:58349"/>
        <dbReference type="EC" id="1.8.1.8"/>
    </reaction>
</comment>
<dbReference type="EC" id="1.8.1.8" evidence="1"/>
<reference evidence="10" key="1">
    <citation type="submission" date="2021-02" db="EMBL/GenBank/DDBJ databases">
        <authorList>
            <person name="Nowell W R."/>
        </authorList>
    </citation>
    <scope>NUCLEOTIDE SEQUENCE</scope>
</reference>
<dbReference type="InterPro" id="IPR013766">
    <property type="entry name" value="Thioredoxin_domain"/>
</dbReference>
<keyword evidence="3" id="KW-0560">Oxidoreductase</keyword>
<evidence type="ECO:0000259" key="9">
    <source>
        <dbReference type="PROSITE" id="PS51352"/>
    </source>
</evidence>
<evidence type="ECO:0000256" key="6">
    <source>
        <dbReference type="ARBA" id="ARBA00047388"/>
    </source>
</evidence>
<dbReference type="Pfam" id="PF13905">
    <property type="entry name" value="Thioredoxin_8"/>
    <property type="match status" value="4"/>
</dbReference>
<sequence>MTIFSELLGERLLQHNVDGSDQIISYISTNELEGKTIGLYFSGHWCGPSRAYTQKLAEIYKSIYENVKDNFEIVFISSDRDQSSFDSYYNGMPWKALPFSEQTRADEIKNNYDVRTLPRLDILSPTGEVLYSNCINEVSSEGAEFFRQWYCAKEKPTKTIVKAETTTTKAVTTTVFIELFGEQLLEHSADESSQTTTYMPTSKLEGKTVGLYFSGHWCRPSREFTVKLAEAYKNAYEYVEDKFEIVFVSWDNEENAYENFYKEMPWKALPFAVKTFDSSSTSANQQVITTTTTTTAFNQLLGYRLLQHDGHECAQTTNYVNTTVLEGKTVALYFSAHWCRHSREFTVKLVEAYKSVYDDVKDKFEIVFLSWDNEESVFENFYKDMPWKALPFSVVNQNVTTIMNIAATKNITTSLKTKPTEMTALTLLLGEQLLQHSAEGKFQLNTYISTSELEGKTIALYFSAQWCQPSREFTLKLVEIYKSVYKDVKDKFEIVFISYDKDDKCFDSYYKQMPWKALPFFDRTRWNALKTKYAVGGIPCLVVLSATGQILCSNGVQEVNSKDANCVLRWARAGEKTEEIVFNENQQKAGEEIYGKVNEKPVKKVDEKPVKRVNEEPVKKVAKKRPKQMNEERPVKKVVAYNDEEIPLTNRNRRLARIRSALVDFNYLESFASGPKDDCGGRQERRLIVSSQSLSFSYEILLDMHEITLKTIFSTSYILERKNQSANIKHIDELTGQLNTKLTENKIRVLKGFFHNNATSKRYRKVKCENPLHGNILELHLIATFSDECTDPNSMCKLKLLEQLKDGLSQHFNIPITVEPIDGQSTTIDVKLCNITEIAVDTKAVPIFATDSFCSLVPAKIMLFVVDGEQGTGIRDEMQTTSAIIDYDNRHNQTVTLQEETVNLLRIQLDCTQKSTTDSLNYDCSHVHHVDVWIDFNDDGNFDGAENRVDVRSPNNGELPVGTYDLKISIPAIDGRRTKSGLHRMRIQVIPSDDHISKCGQSDYSETREYTVNIIPTIQDSVMSPVIPPVIPNNPLCSVKPARIMYVHMAGQQGTVIRDETKSDILINDYQKLHHITATLYESSVTTLRIQLDCTEQSYDDSTDNGCSLDYDIDVSIDLNDDGNFDDDENRVDDRSANHDEMPQGTYDFKISIPAIDGRQIKAGPHRMRLRLIPSEIYTRRCGRSDYSEIREYIVNIIPTARFGVPAVVSPVAPSNSLCSVRPARIIFVNMVGQQGTEIRDETGTNYVISEHQNRHHATVTLYESTVNMLRINLNCAEQSRQDLHDDECNLNYSINVWIDLNDDGIFDEIENRVLHRSLMHSRGPRGAYDLEICTPAIDERYARIGQHRMRLSLMVNDDYRKQCGETDYSETREYMVNIVPKAICEVTATISPVRIRNIICSENSGKIMLVHISGELGTQLRDETTTIANIATSDNRNRHDFAVTLYADAAYQVRIQLDCSRQYDSDLLQVDCNFAHHVNVWIDLNDDGQFDESENRIYHQSSVNTETSGDMYDLQIFIPIIDDTTTKAGQHRMRLSVTRSEAYRRQCGNADHVETREYTVKIIPRKICRDNEYFDEPESDVIINLSADFPRLTHCSPGNFICSTGSSAIFSVHLSGEQNSMIHDEMTRCSSINNYEDRSRLSVTLFDNKIYRLQIQLYCVNIQDYENPHRQEPLLVGTNCNLAQNLDVWIDLNNDGSFDESTERFSYNDHHYDDNMKGYYDLSIAIPEIDEENNVGTPHKMRILLSRDEQSRQPCNSAGYGEARDYTVHILRKSYY</sequence>
<dbReference type="EMBL" id="CAJNRE010001382">
    <property type="protein sequence ID" value="CAF1940328.1"/>
    <property type="molecule type" value="Genomic_DNA"/>
</dbReference>
<feature type="region of interest" description="Disordered" evidence="8">
    <location>
        <begin position="1122"/>
        <end position="1144"/>
    </location>
</feature>
<dbReference type="InterPro" id="IPR036249">
    <property type="entry name" value="Thioredoxin-like_sf"/>
</dbReference>
<dbReference type="PANTHER" id="PTHR13871">
    <property type="entry name" value="THIOREDOXIN"/>
    <property type="match status" value="1"/>
</dbReference>
<dbReference type="Proteomes" id="UP000663824">
    <property type="component" value="Unassembled WGS sequence"/>
</dbReference>
<dbReference type="SUPFAM" id="SSF52833">
    <property type="entry name" value="Thioredoxin-like"/>
    <property type="match status" value="4"/>
</dbReference>
<evidence type="ECO:0000256" key="7">
    <source>
        <dbReference type="ARBA" id="ARBA00047804"/>
    </source>
</evidence>
<dbReference type="InterPro" id="IPR045474">
    <property type="entry name" value="GEVED"/>
</dbReference>
<comment type="catalytic activity">
    <reaction evidence="6">
        <text>[protein]-dithiol + NAD(+) = [protein]-disulfide + NADH + H(+)</text>
        <dbReference type="Rhea" id="RHEA:18749"/>
        <dbReference type="Rhea" id="RHEA-COMP:10593"/>
        <dbReference type="Rhea" id="RHEA-COMP:10594"/>
        <dbReference type="ChEBI" id="CHEBI:15378"/>
        <dbReference type="ChEBI" id="CHEBI:29950"/>
        <dbReference type="ChEBI" id="CHEBI:50058"/>
        <dbReference type="ChEBI" id="CHEBI:57540"/>
        <dbReference type="ChEBI" id="CHEBI:57945"/>
        <dbReference type="EC" id="1.8.1.8"/>
    </reaction>
</comment>
<name>A0A816LJ37_9BILA</name>
<feature type="domain" description="Thioredoxin" evidence="9">
    <location>
        <begin position="262"/>
        <end position="430"/>
    </location>
</feature>
<keyword evidence="2" id="KW-0677">Repeat</keyword>
<comment type="caution">
    <text evidence="10">The sequence shown here is derived from an EMBL/GenBank/DDBJ whole genome shotgun (WGS) entry which is preliminary data.</text>
</comment>
<feature type="compositionally biased region" description="Basic and acidic residues" evidence="8">
    <location>
        <begin position="1132"/>
        <end position="1142"/>
    </location>
</feature>
<evidence type="ECO:0000256" key="5">
    <source>
        <dbReference type="ARBA" id="ARBA00025782"/>
    </source>
</evidence>
<keyword evidence="4" id="KW-0520">NAD</keyword>
<gene>
    <name evidence="10" type="ORF">MBJ925_LOCUS5324</name>
</gene>
<dbReference type="Gene3D" id="3.40.30.10">
    <property type="entry name" value="Glutaredoxin"/>
    <property type="match status" value="4"/>
</dbReference>
<dbReference type="PROSITE" id="PS51352">
    <property type="entry name" value="THIOREDOXIN_2"/>
    <property type="match status" value="2"/>
</dbReference>
<evidence type="ECO:0000256" key="3">
    <source>
        <dbReference type="ARBA" id="ARBA00023002"/>
    </source>
</evidence>
<organism evidence="10 11">
    <name type="scientific">Rotaria magnacalcarata</name>
    <dbReference type="NCBI Taxonomy" id="392030"/>
    <lineage>
        <taxon>Eukaryota</taxon>
        <taxon>Metazoa</taxon>
        <taxon>Spiralia</taxon>
        <taxon>Gnathifera</taxon>
        <taxon>Rotifera</taxon>
        <taxon>Eurotatoria</taxon>
        <taxon>Bdelloidea</taxon>
        <taxon>Philodinida</taxon>
        <taxon>Philodinidae</taxon>
        <taxon>Rotaria</taxon>
    </lineage>
</organism>
<accession>A0A816LJ37</accession>
<evidence type="ECO:0000313" key="11">
    <source>
        <dbReference type="Proteomes" id="UP000663824"/>
    </source>
</evidence>